<feature type="region of interest" description="Disordered" evidence="2">
    <location>
        <begin position="385"/>
        <end position="420"/>
    </location>
</feature>
<dbReference type="RefSeq" id="XP_051360735.1">
    <property type="nucleotide sequence ID" value="XM_051508123.1"/>
</dbReference>
<evidence type="ECO:0000313" key="3">
    <source>
        <dbReference type="EMBL" id="KAI6779879.1"/>
    </source>
</evidence>
<evidence type="ECO:0000256" key="2">
    <source>
        <dbReference type="SAM" id="MobiDB-lite"/>
    </source>
</evidence>
<evidence type="ECO:0000313" key="4">
    <source>
        <dbReference type="Proteomes" id="UP001055219"/>
    </source>
</evidence>
<accession>A0A9P9XYW7</accession>
<feature type="region of interest" description="Disordered" evidence="2">
    <location>
        <begin position="1"/>
        <end position="22"/>
    </location>
</feature>
<keyword evidence="4" id="KW-1185">Reference proteome</keyword>
<gene>
    <name evidence="3" type="ORF">J7T54_001967</name>
</gene>
<sequence length="635" mass="71825">MPFPGRRLGQQREPPTEADEPPAWGYFPSEQYLIRHWDHTAASVTPAQQRLRLVRAFVQEDTPSRELFSAMGRNGVISRQPNGEEVRMILEPWRPNRLRKVARMLLDLQNRYQYEPMFARTWYAVGSADEQKMRGFLADSSLTSEPPVNEEDYWWRVLNDESLFDVGEDWAQIYDILPEVIKVKTDRSLKPDMGHIISELDKTRSHGQSRLERVADAVQYEAFSGTSVVLFDKTFFESVQAQLVLLDNKGHQIRCSRIVADDIARLNMAHFQMNLETQPCSDSIAEFLQTVTDDCGHTLYAFQEGSERKSSAQALAEGFSWAQNIMCIQEGDEYCLGDLHNGTVEVCSGLILHYGAVLRESPYGRSRFSEAIFKKMLQNCDADPEDYPYTYTPGPPAPTTTTDPPEPSPEPSCRGETYTAKEDDDCDSIALANSVKNETCGDFVQDKGFSIVPLMSWNPELKTKCNTNITPNLDQLEGRHICIEQCPIPDNFRVHLHEPCSAVNVSMPKLKFHETNDSEGRHPSSPGPGSPAPLTTSPTRGPITLTSEFDPTFTPPPETMTRVPDLGDKEREWTQCCWIIDEDWQEDFHPDDLPGACQSFFSRWCEYDTGLPSPTSIDRFPAVCTPDRSNYGPPP</sequence>
<dbReference type="Gene3D" id="3.10.350.10">
    <property type="entry name" value="LysM domain"/>
    <property type="match status" value="1"/>
</dbReference>
<dbReference type="EMBL" id="JAGIXG020000040">
    <property type="protein sequence ID" value="KAI6779879.1"/>
    <property type="molecule type" value="Genomic_DNA"/>
</dbReference>
<proteinExistence type="inferred from homology"/>
<reference evidence="3" key="1">
    <citation type="journal article" date="2021" name="J Fungi (Basel)">
        <title>Genomic and Metabolomic Analyses of the Marine Fungus Emericellopsis cladophorae: Insights into Saltwater Adaptability Mechanisms and Its Biosynthetic Potential.</title>
        <authorList>
            <person name="Goncalves M.F.M."/>
            <person name="Hilario S."/>
            <person name="Van de Peer Y."/>
            <person name="Esteves A.C."/>
            <person name="Alves A."/>
        </authorList>
    </citation>
    <scope>NUCLEOTIDE SEQUENCE</scope>
    <source>
        <strain evidence="3">MUM 19.33</strain>
    </source>
</reference>
<dbReference type="GeneID" id="75828483"/>
<comment type="caution">
    <text evidence="3">The sequence shown here is derived from an EMBL/GenBank/DDBJ whole genome shotgun (WGS) entry which is preliminary data.</text>
</comment>
<organism evidence="3 4">
    <name type="scientific">Emericellopsis cladophorae</name>
    <dbReference type="NCBI Taxonomy" id="2686198"/>
    <lineage>
        <taxon>Eukaryota</taxon>
        <taxon>Fungi</taxon>
        <taxon>Dikarya</taxon>
        <taxon>Ascomycota</taxon>
        <taxon>Pezizomycotina</taxon>
        <taxon>Sordariomycetes</taxon>
        <taxon>Hypocreomycetidae</taxon>
        <taxon>Hypocreales</taxon>
        <taxon>Bionectriaceae</taxon>
        <taxon>Emericellopsis</taxon>
    </lineage>
</organism>
<feature type="region of interest" description="Disordered" evidence="2">
    <location>
        <begin position="513"/>
        <end position="566"/>
    </location>
</feature>
<reference evidence="3" key="2">
    <citation type="submission" date="2022-07" db="EMBL/GenBank/DDBJ databases">
        <authorList>
            <person name="Goncalves M.F.M."/>
            <person name="Hilario S."/>
            <person name="Van De Peer Y."/>
            <person name="Esteves A.C."/>
            <person name="Alves A."/>
        </authorList>
    </citation>
    <scope>NUCLEOTIDE SEQUENCE</scope>
    <source>
        <strain evidence="3">MUM 19.33</strain>
    </source>
</reference>
<evidence type="ECO:0000256" key="1">
    <source>
        <dbReference type="ARBA" id="ARBA00044955"/>
    </source>
</evidence>
<dbReference type="OrthoDB" id="4364812at2759"/>
<dbReference type="InterPro" id="IPR036779">
    <property type="entry name" value="LysM_dom_sf"/>
</dbReference>
<name>A0A9P9XYW7_9HYPO</name>
<feature type="compositionally biased region" description="Basic and acidic residues" evidence="2">
    <location>
        <begin position="513"/>
        <end position="522"/>
    </location>
</feature>
<dbReference type="Proteomes" id="UP001055219">
    <property type="component" value="Unassembled WGS sequence"/>
</dbReference>
<protein>
    <submittedName>
        <fullName evidence="3">Uncharacterized protein</fullName>
    </submittedName>
</protein>
<comment type="similarity">
    <text evidence="1">Belongs to the secreted LysM effector family.</text>
</comment>
<feature type="compositionally biased region" description="Pro residues" evidence="2">
    <location>
        <begin position="393"/>
        <end position="410"/>
    </location>
</feature>
<dbReference type="AlphaFoldDB" id="A0A9P9XYW7"/>